<protein>
    <submittedName>
        <fullName evidence="3">Uncharacterized protein</fullName>
    </submittedName>
</protein>
<dbReference type="Proteomes" id="UP001176961">
    <property type="component" value="Unassembled WGS sequence"/>
</dbReference>
<comment type="caution">
    <text evidence="3">The sequence shown here is derived from an EMBL/GenBank/DDBJ whole genome shotgun (WGS) entry which is preliminary data.</text>
</comment>
<proteinExistence type="predicted"/>
<evidence type="ECO:0000313" key="3">
    <source>
        <dbReference type="EMBL" id="CAJ0592880.1"/>
    </source>
</evidence>
<feature type="compositionally biased region" description="Low complexity" evidence="2">
    <location>
        <begin position="245"/>
        <end position="255"/>
    </location>
</feature>
<feature type="coiled-coil region" evidence="1">
    <location>
        <begin position="88"/>
        <end position="129"/>
    </location>
</feature>
<feature type="region of interest" description="Disordered" evidence="2">
    <location>
        <begin position="232"/>
        <end position="256"/>
    </location>
</feature>
<reference evidence="3" key="1">
    <citation type="submission" date="2023-07" db="EMBL/GenBank/DDBJ databases">
        <authorList>
            <consortium name="CYATHOMIX"/>
        </authorList>
    </citation>
    <scope>NUCLEOTIDE SEQUENCE</scope>
    <source>
        <strain evidence="3">N/A</strain>
    </source>
</reference>
<accession>A0AA36DSJ7</accession>
<sequence>MLTSTAVGDIDNDITSGSPEMKVEPVIVTVPCDDEIICLDSDEGPSPPPKEAAINSRSTVSRLLLQVIRLHLSERCSSPACKDIRFQAQSLKKKVEEMESVATKLRRTCSAQQKEMTRLSSELAKSNRKLFEMEGVVTRQSNLIRVLEGQLNAIMSTDPRPSPSGHLNLQKPGGSSPLNGRSLNVTRKESPLVQRKTRSDANISHLNGAISPTVNGGRFYKDAGTHNNVGNLTGKKASKQPAILSSTSPTPSSHSLNVCNPRSGRISLEVPFVAGNLLQDFSSPIGTPVMDYPAECHHCKVGGPIALALVIKTEPLNFLLTKKVQGVVKYTAHNGCRPKNVKIYAYLESAVKVRRWASSLVHTFADADKIKFDIILSKDQQVAQYDRIVAFAFASTGMDKFVTSRVVFNIGYPPIMNNNRPVQPPASAQSPFVIEAMDTNATPPPVSRKFSSTCVDDSNFEVYRP</sequence>
<keyword evidence="4" id="KW-1185">Reference proteome</keyword>
<keyword evidence="1" id="KW-0175">Coiled coil</keyword>
<dbReference type="AlphaFoldDB" id="A0AA36DSJ7"/>
<dbReference type="EMBL" id="CATQJL010000112">
    <property type="protein sequence ID" value="CAJ0592880.1"/>
    <property type="molecule type" value="Genomic_DNA"/>
</dbReference>
<evidence type="ECO:0000256" key="2">
    <source>
        <dbReference type="SAM" id="MobiDB-lite"/>
    </source>
</evidence>
<feature type="region of interest" description="Disordered" evidence="2">
    <location>
        <begin position="156"/>
        <end position="183"/>
    </location>
</feature>
<gene>
    <name evidence="3" type="ORF">CYNAS_LOCUS4863</name>
</gene>
<name>A0AA36DSJ7_CYLNA</name>
<organism evidence="3 4">
    <name type="scientific">Cylicocyclus nassatus</name>
    <name type="common">Nematode worm</name>
    <dbReference type="NCBI Taxonomy" id="53992"/>
    <lineage>
        <taxon>Eukaryota</taxon>
        <taxon>Metazoa</taxon>
        <taxon>Ecdysozoa</taxon>
        <taxon>Nematoda</taxon>
        <taxon>Chromadorea</taxon>
        <taxon>Rhabditida</taxon>
        <taxon>Rhabditina</taxon>
        <taxon>Rhabditomorpha</taxon>
        <taxon>Strongyloidea</taxon>
        <taxon>Strongylidae</taxon>
        <taxon>Cylicocyclus</taxon>
    </lineage>
</organism>
<evidence type="ECO:0000256" key="1">
    <source>
        <dbReference type="SAM" id="Coils"/>
    </source>
</evidence>
<evidence type="ECO:0000313" key="4">
    <source>
        <dbReference type="Proteomes" id="UP001176961"/>
    </source>
</evidence>